<dbReference type="SUPFAM" id="SSF53328">
    <property type="entry name" value="Formyltransferase"/>
    <property type="match status" value="1"/>
</dbReference>
<dbReference type="PROSITE" id="PS00373">
    <property type="entry name" value="GART"/>
    <property type="match status" value="1"/>
</dbReference>
<evidence type="ECO:0000256" key="4">
    <source>
        <dbReference type="ARBA" id="ARBA00038440"/>
    </source>
</evidence>
<keyword evidence="9" id="KW-1185">Reference proteome</keyword>
<feature type="domain" description="Formyl transferase N-terminal" evidence="7">
    <location>
        <begin position="2"/>
        <end position="182"/>
    </location>
</feature>
<dbReference type="GO" id="GO:0005829">
    <property type="term" value="C:cytosol"/>
    <property type="evidence" value="ECO:0007669"/>
    <property type="project" value="TreeGrafter"/>
</dbReference>
<comment type="caution">
    <text evidence="8">The sequence shown here is derived from an EMBL/GenBank/DDBJ whole genome shotgun (WGS) entry which is preliminary data.</text>
</comment>
<feature type="site" description="Raises pKa of active site His" evidence="6">
    <location>
        <position position="145"/>
    </location>
</feature>
<evidence type="ECO:0000313" key="9">
    <source>
        <dbReference type="Proteomes" id="UP000321548"/>
    </source>
</evidence>
<dbReference type="CDD" id="cd08645">
    <property type="entry name" value="FMT_core_GART"/>
    <property type="match status" value="1"/>
</dbReference>
<dbReference type="GO" id="GO:0004644">
    <property type="term" value="F:phosphoribosylglycinamide formyltransferase activity"/>
    <property type="evidence" value="ECO:0007669"/>
    <property type="project" value="UniProtKB-UniRule"/>
</dbReference>
<feature type="active site" description="Proton donor" evidence="6">
    <location>
        <position position="109"/>
    </location>
</feature>
<dbReference type="InterPro" id="IPR004607">
    <property type="entry name" value="GART"/>
</dbReference>
<dbReference type="EMBL" id="VDUY01000003">
    <property type="protein sequence ID" value="TXL66222.1"/>
    <property type="molecule type" value="Genomic_DNA"/>
</dbReference>
<name>A0A5C8NYP9_9BURK</name>
<keyword evidence="2 6" id="KW-0808">Transferase</keyword>
<comment type="similarity">
    <text evidence="4 6">Belongs to the GART family.</text>
</comment>
<evidence type="ECO:0000256" key="1">
    <source>
        <dbReference type="ARBA" id="ARBA00005054"/>
    </source>
</evidence>
<dbReference type="InterPro" id="IPR036477">
    <property type="entry name" value="Formyl_transf_N_sf"/>
</dbReference>
<dbReference type="GO" id="GO:0006189">
    <property type="term" value="P:'de novo' IMP biosynthetic process"/>
    <property type="evidence" value="ECO:0007669"/>
    <property type="project" value="UniProtKB-UniRule"/>
</dbReference>
<dbReference type="RefSeq" id="WP_147704133.1">
    <property type="nucleotide sequence ID" value="NZ_VDUY01000003.1"/>
</dbReference>
<evidence type="ECO:0000259" key="7">
    <source>
        <dbReference type="Pfam" id="PF00551"/>
    </source>
</evidence>
<dbReference type="HAMAP" id="MF_01930">
    <property type="entry name" value="PurN"/>
    <property type="match status" value="1"/>
</dbReference>
<feature type="binding site" evidence="6">
    <location>
        <position position="107"/>
    </location>
    <ligand>
        <name>(6R)-10-formyltetrahydrofolate</name>
        <dbReference type="ChEBI" id="CHEBI:195366"/>
    </ligand>
</feature>
<reference evidence="8 9" key="1">
    <citation type="submission" date="2019-06" db="EMBL/GenBank/DDBJ databases">
        <title>Quisquiliibacterium sp. nov., isolated from a maize field.</title>
        <authorList>
            <person name="Lin S.-Y."/>
            <person name="Tsai C.-F."/>
            <person name="Young C.-C."/>
        </authorList>
    </citation>
    <scope>NUCLEOTIDE SEQUENCE [LARGE SCALE GENOMIC DNA]</scope>
    <source>
        <strain evidence="8 9">CC-CFT501</strain>
    </source>
</reference>
<accession>A0A5C8NYP9</accession>
<organism evidence="8 9">
    <name type="scientific">Zeimonas arvi</name>
    <dbReference type="NCBI Taxonomy" id="2498847"/>
    <lineage>
        <taxon>Bacteria</taxon>
        <taxon>Pseudomonadati</taxon>
        <taxon>Pseudomonadota</taxon>
        <taxon>Betaproteobacteria</taxon>
        <taxon>Burkholderiales</taxon>
        <taxon>Burkholderiaceae</taxon>
        <taxon>Zeimonas</taxon>
    </lineage>
</organism>
<dbReference type="InterPro" id="IPR002376">
    <property type="entry name" value="Formyl_transf_N"/>
</dbReference>
<dbReference type="OrthoDB" id="9806170at2"/>
<dbReference type="InterPro" id="IPR001555">
    <property type="entry name" value="GART_AS"/>
</dbReference>
<dbReference type="EC" id="2.1.2.2" evidence="6"/>
<proteinExistence type="inferred from homology"/>
<evidence type="ECO:0000256" key="2">
    <source>
        <dbReference type="ARBA" id="ARBA00022679"/>
    </source>
</evidence>
<protein>
    <recommendedName>
        <fullName evidence="6">Phosphoribosylglycinamide formyltransferase</fullName>
        <ecNumber evidence="6">2.1.2.2</ecNumber>
    </recommendedName>
    <alternativeName>
        <fullName evidence="6">5'-phosphoribosylglycinamide transformylase</fullName>
    </alternativeName>
    <alternativeName>
        <fullName evidence="6">GAR transformylase</fullName>
        <shortName evidence="6">GART</shortName>
    </alternativeName>
</protein>
<comment type="function">
    <text evidence="6">Catalyzes the transfer of a formyl group from 10-formyltetrahydrofolate to 5-phospho-ribosyl-glycinamide (GAR), producing 5-phospho-ribosyl-N-formylglycinamide (FGAR) and tetrahydrofolate.</text>
</comment>
<dbReference type="PANTHER" id="PTHR43369">
    <property type="entry name" value="PHOSPHORIBOSYLGLYCINAMIDE FORMYLTRANSFERASE"/>
    <property type="match status" value="1"/>
</dbReference>
<comment type="pathway">
    <text evidence="1 6">Purine metabolism; IMP biosynthesis via de novo pathway; N(2)-formyl-N(1)-(5-phospho-D-ribosyl)glycinamide from N(1)-(5-phospho-D-ribosyl)glycinamide (10-formyl THF route): step 1/1.</text>
</comment>
<dbReference type="UniPathway" id="UPA00074">
    <property type="reaction ID" value="UER00126"/>
</dbReference>
<keyword evidence="3 6" id="KW-0658">Purine biosynthesis</keyword>
<dbReference type="AlphaFoldDB" id="A0A5C8NYP9"/>
<dbReference type="Proteomes" id="UP000321548">
    <property type="component" value="Unassembled WGS sequence"/>
</dbReference>
<sequence length="221" mass="23889">MKKIVVLISGRGSNMVALARACAAEGWPARIVGVIGNRPGAEGLARAAEQGLPVRVVDHREHADRESFDAALAAEIDALAPDLVVLAGFMRILTDGFVRRYAGRMLNIHPSLLPAFPGLATHRRALAAGVRVHGSTVHFVGAELDDGPILAQSVVEVRDDDTEQTLEARVLEAEHRLYPLAVRWFVEDRLRVEGRRVRLLPRPGAAGPSGPVESRLLWSGS</sequence>
<evidence type="ECO:0000313" key="8">
    <source>
        <dbReference type="EMBL" id="TXL66222.1"/>
    </source>
</evidence>
<feature type="binding site" evidence="6">
    <location>
        <begin position="90"/>
        <end position="93"/>
    </location>
    <ligand>
        <name>(6R)-10-formyltetrahydrofolate</name>
        <dbReference type="ChEBI" id="CHEBI:195366"/>
    </ligand>
</feature>
<feature type="binding site" evidence="6">
    <location>
        <begin position="12"/>
        <end position="14"/>
    </location>
    <ligand>
        <name>N(1)-(5-phospho-beta-D-ribosyl)glycinamide</name>
        <dbReference type="ChEBI" id="CHEBI:143788"/>
    </ligand>
</feature>
<comment type="catalytic activity">
    <reaction evidence="5 6">
        <text>N(1)-(5-phospho-beta-D-ribosyl)glycinamide + (6R)-10-formyltetrahydrofolate = N(2)-formyl-N(1)-(5-phospho-beta-D-ribosyl)glycinamide + (6S)-5,6,7,8-tetrahydrofolate + H(+)</text>
        <dbReference type="Rhea" id="RHEA:15053"/>
        <dbReference type="ChEBI" id="CHEBI:15378"/>
        <dbReference type="ChEBI" id="CHEBI:57453"/>
        <dbReference type="ChEBI" id="CHEBI:143788"/>
        <dbReference type="ChEBI" id="CHEBI:147286"/>
        <dbReference type="ChEBI" id="CHEBI:195366"/>
        <dbReference type="EC" id="2.1.2.2"/>
    </reaction>
</comment>
<evidence type="ECO:0000256" key="5">
    <source>
        <dbReference type="ARBA" id="ARBA00047664"/>
    </source>
</evidence>
<dbReference type="Pfam" id="PF00551">
    <property type="entry name" value="Formyl_trans_N"/>
    <property type="match status" value="1"/>
</dbReference>
<dbReference type="PANTHER" id="PTHR43369:SF2">
    <property type="entry name" value="PHOSPHORIBOSYLGLYCINAMIDE FORMYLTRANSFERASE"/>
    <property type="match status" value="1"/>
</dbReference>
<gene>
    <name evidence="6" type="primary">purN</name>
    <name evidence="8" type="ORF">FHP08_09130</name>
</gene>
<evidence type="ECO:0000256" key="3">
    <source>
        <dbReference type="ARBA" id="ARBA00022755"/>
    </source>
</evidence>
<feature type="binding site" evidence="6">
    <location>
        <position position="65"/>
    </location>
    <ligand>
        <name>(6R)-10-formyltetrahydrofolate</name>
        <dbReference type="ChEBI" id="CHEBI:195366"/>
    </ligand>
</feature>
<evidence type="ECO:0000256" key="6">
    <source>
        <dbReference type="HAMAP-Rule" id="MF_01930"/>
    </source>
</evidence>
<dbReference type="Gene3D" id="3.40.50.170">
    <property type="entry name" value="Formyl transferase, N-terminal domain"/>
    <property type="match status" value="1"/>
</dbReference>
<dbReference type="NCBIfam" id="TIGR00639">
    <property type="entry name" value="PurN"/>
    <property type="match status" value="1"/>
</dbReference>